<evidence type="ECO:0000313" key="2">
    <source>
        <dbReference type="Proteomes" id="UP001057375"/>
    </source>
</evidence>
<proteinExistence type="predicted"/>
<name>A0ABQ5KJU9_9EUKA</name>
<organism evidence="1 2">
    <name type="scientific">Aduncisulcus paluster</name>
    <dbReference type="NCBI Taxonomy" id="2918883"/>
    <lineage>
        <taxon>Eukaryota</taxon>
        <taxon>Metamonada</taxon>
        <taxon>Carpediemonas-like organisms</taxon>
        <taxon>Aduncisulcus</taxon>
    </lineage>
</organism>
<reference evidence="1" key="1">
    <citation type="submission" date="2022-03" db="EMBL/GenBank/DDBJ databases">
        <title>Draft genome sequence of Aduncisulcus paluster, a free-living microaerophilic Fornicata.</title>
        <authorList>
            <person name="Yuyama I."/>
            <person name="Kume K."/>
            <person name="Tamura T."/>
            <person name="Inagaki Y."/>
            <person name="Hashimoto T."/>
        </authorList>
    </citation>
    <scope>NUCLEOTIDE SEQUENCE</scope>
    <source>
        <strain evidence="1">NY0171</strain>
    </source>
</reference>
<accession>A0ABQ5KJU9</accession>
<dbReference type="EMBL" id="BQXS01010055">
    <property type="protein sequence ID" value="GKT32792.1"/>
    <property type="molecule type" value="Genomic_DNA"/>
</dbReference>
<evidence type="ECO:0000313" key="1">
    <source>
        <dbReference type="EMBL" id="GKT32792.1"/>
    </source>
</evidence>
<dbReference type="Proteomes" id="UP001057375">
    <property type="component" value="Unassembled WGS sequence"/>
</dbReference>
<protein>
    <submittedName>
        <fullName evidence="1">Uncharacterized protein</fullName>
    </submittedName>
</protein>
<gene>
    <name evidence="1" type="ORF">ADUPG1_006858</name>
</gene>
<keyword evidence="2" id="KW-1185">Reference proteome</keyword>
<comment type="caution">
    <text evidence="1">The sequence shown here is derived from an EMBL/GenBank/DDBJ whole genome shotgun (WGS) entry which is preliminary data.</text>
</comment>
<sequence>MPLKPLQKVIAFNEHLLPKLVYYARLGLIPQKKLSYIDTLVRAAVSKQLHLPSRGIPTAFYHVQQRSGGLGIAQSTMEVDMYRVSLLIHSLTYPALKAAFLKFMENCHMEFEDGEEHQTLRTIFTTNGDASTGKRDRKIYLHV</sequence>